<organism evidence="1 2">
    <name type="scientific">Staurois parvus</name>
    <dbReference type="NCBI Taxonomy" id="386267"/>
    <lineage>
        <taxon>Eukaryota</taxon>
        <taxon>Metazoa</taxon>
        <taxon>Chordata</taxon>
        <taxon>Craniata</taxon>
        <taxon>Vertebrata</taxon>
        <taxon>Euteleostomi</taxon>
        <taxon>Amphibia</taxon>
        <taxon>Batrachia</taxon>
        <taxon>Anura</taxon>
        <taxon>Neobatrachia</taxon>
        <taxon>Ranoidea</taxon>
        <taxon>Ranidae</taxon>
        <taxon>Staurois</taxon>
    </lineage>
</organism>
<reference evidence="1" key="1">
    <citation type="submission" date="2023-05" db="EMBL/GenBank/DDBJ databases">
        <authorList>
            <person name="Stuckert A."/>
        </authorList>
    </citation>
    <scope>NUCLEOTIDE SEQUENCE</scope>
</reference>
<evidence type="ECO:0000313" key="2">
    <source>
        <dbReference type="Proteomes" id="UP001162483"/>
    </source>
</evidence>
<accession>A0ABN9ERW9</accession>
<comment type="caution">
    <text evidence="1">The sequence shown here is derived from an EMBL/GenBank/DDBJ whole genome shotgun (WGS) entry which is preliminary data.</text>
</comment>
<name>A0ABN9ERW9_9NEOB</name>
<gene>
    <name evidence="1" type="ORF">SPARVUS_LOCUS10583009</name>
</gene>
<evidence type="ECO:0000313" key="1">
    <source>
        <dbReference type="EMBL" id="CAI9587576.1"/>
    </source>
</evidence>
<proteinExistence type="predicted"/>
<dbReference type="EMBL" id="CATNWA010015862">
    <property type="protein sequence ID" value="CAI9587576.1"/>
    <property type="molecule type" value="Genomic_DNA"/>
</dbReference>
<dbReference type="Proteomes" id="UP001162483">
    <property type="component" value="Unassembled WGS sequence"/>
</dbReference>
<keyword evidence="2" id="KW-1185">Reference proteome</keyword>
<feature type="non-terminal residue" evidence="1">
    <location>
        <position position="1"/>
    </location>
</feature>
<protein>
    <submittedName>
        <fullName evidence="1">Uncharacterized protein</fullName>
    </submittedName>
</protein>
<sequence>SLGPSGSPINGKSQRCRLGHVISYVQSQLITWDMYTDHQSTDDQCTLMICVAPAVPPVSVHQCQLAVLIHATYQCPSVPHISAYQCTSMPHISAHLSCLLVSPISAANQCHLSVPDSATYQCQSVPPISVHQCRLSVPISAAYQCRLTVPVSAT</sequence>